<proteinExistence type="predicted"/>
<feature type="transmembrane region" description="Helical" evidence="1">
    <location>
        <begin position="12"/>
        <end position="30"/>
    </location>
</feature>
<reference evidence="2 3" key="1">
    <citation type="submission" date="2020-07" db="EMBL/GenBank/DDBJ databases">
        <title>Vallitalea guaymasensis genome.</title>
        <authorList>
            <person name="Postec A."/>
        </authorList>
    </citation>
    <scope>NUCLEOTIDE SEQUENCE [LARGE SCALE GENOMIC DNA]</scope>
    <source>
        <strain evidence="2 3">Ra1766G1</strain>
    </source>
</reference>
<evidence type="ECO:0000313" key="2">
    <source>
        <dbReference type="EMBL" id="QUH29078.1"/>
    </source>
</evidence>
<dbReference type="KEGG" id="vgu:HYG85_09150"/>
<dbReference type="RefSeq" id="WP_212693215.1">
    <property type="nucleotide sequence ID" value="NZ_CP058561.1"/>
</dbReference>
<feature type="transmembrane region" description="Helical" evidence="1">
    <location>
        <begin position="45"/>
        <end position="62"/>
    </location>
</feature>
<dbReference type="EMBL" id="CP058561">
    <property type="protein sequence ID" value="QUH29078.1"/>
    <property type="molecule type" value="Genomic_DNA"/>
</dbReference>
<keyword evidence="1" id="KW-1133">Transmembrane helix</keyword>
<keyword evidence="3" id="KW-1185">Reference proteome</keyword>
<keyword evidence="1" id="KW-0812">Transmembrane</keyword>
<keyword evidence="1" id="KW-0472">Membrane</keyword>
<gene>
    <name evidence="2" type="ORF">HYG85_09150</name>
</gene>
<dbReference type="AlphaFoldDB" id="A0A8J8SBS4"/>
<organism evidence="2 3">
    <name type="scientific">Vallitalea guaymasensis</name>
    <dbReference type="NCBI Taxonomy" id="1185412"/>
    <lineage>
        <taxon>Bacteria</taxon>
        <taxon>Bacillati</taxon>
        <taxon>Bacillota</taxon>
        <taxon>Clostridia</taxon>
        <taxon>Lachnospirales</taxon>
        <taxon>Vallitaleaceae</taxon>
        <taxon>Vallitalea</taxon>
    </lineage>
</organism>
<sequence>MKKNIYEKLQIKTIYIILCFMGFVFIELNYYRRLGHISPETCKELMFNIMIYSILLWLVSILREHFKK</sequence>
<name>A0A8J8SBS4_9FIRM</name>
<accession>A0A8J8SBS4</accession>
<evidence type="ECO:0000313" key="3">
    <source>
        <dbReference type="Proteomes" id="UP000677305"/>
    </source>
</evidence>
<dbReference type="Proteomes" id="UP000677305">
    <property type="component" value="Chromosome"/>
</dbReference>
<evidence type="ECO:0000256" key="1">
    <source>
        <dbReference type="SAM" id="Phobius"/>
    </source>
</evidence>
<protein>
    <submittedName>
        <fullName evidence="2">Uncharacterized protein</fullName>
    </submittedName>
</protein>